<dbReference type="GO" id="GO:0009360">
    <property type="term" value="C:DNA polymerase III complex"/>
    <property type="evidence" value="ECO:0007669"/>
    <property type="project" value="InterPro"/>
</dbReference>
<dbReference type="OrthoDB" id="8421503at2"/>
<dbReference type="NCBIfam" id="TIGR00663">
    <property type="entry name" value="dnan"/>
    <property type="match status" value="1"/>
</dbReference>
<evidence type="ECO:0000256" key="1">
    <source>
        <dbReference type="ARBA" id="ARBA00004496"/>
    </source>
</evidence>
<dbReference type="InterPro" id="IPR046938">
    <property type="entry name" value="DNA_clamp_sf"/>
</dbReference>
<evidence type="ECO:0000256" key="5">
    <source>
        <dbReference type="ARBA" id="ARBA00022679"/>
    </source>
</evidence>
<dbReference type="Pfam" id="PF02767">
    <property type="entry name" value="DNA_pol3_beta_2"/>
    <property type="match status" value="1"/>
</dbReference>
<keyword evidence="8 10" id="KW-0239">DNA-directed DNA polymerase</keyword>
<evidence type="ECO:0000256" key="9">
    <source>
        <dbReference type="ARBA" id="ARBA00023125"/>
    </source>
</evidence>
<evidence type="ECO:0000313" key="15">
    <source>
        <dbReference type="Proteomes" id="UP000241762"/>
    </source>
</evidence>
<evidence type="ECO:0000259" key="11">
    <source>
        <dbReference type="Pfam" id="PF00712"/>
    </source>
</evidence>
<evidence type="ECO:0000259" key="12">
    <source>
        <dbReference type="Pfam" id="PF02767"/>
    </source>
</evidence>
<dbReference type="SMART" id="SM00480">
    <property type="entry name" value="POL3Bc"/>
    <property type="match status" value="1"/>
</dbReference>
<feature type="domain" description="DNA polymerase III beta sliding clamp N-terminal" evidence="11">
    <location>
        <begin position="10"/>
        <end position="126"/>
    </location>
</feature>
<feature type="domain" description="DNA polymerase III beta sliding clamp C-terminal" evidence="13">
    <location>
        <begin position="255"/>
        <end position="376"/>
    </location>
</feature>
<keyword evidence="5 10" id="KW-0808">Transferase</keyword>
<evidence type="ECO:0000256" key="2">
    <source>
        <dbReference type="ARBA" id="ARBA00010752"/>
    </source>
</evidence>
<dbReference type="Gene3D" id="3.10.150.10">
    <property type="entry name" value="DNA Polymerase III, subunit A, domain 2"/>
    <property type="match status" value="1"/>
</dbReference>
<feature type="domain" description="DNA polymerase III beta sliding clamp central" evidence="12">
    <location>
        <begin position="139"/>
        <end position="252"/>
    </location>
</feature>
<dbReference type="KEGG" id="ptc:phytr_5630"/>
<accession>A0A2P1P8C4</accession>
<dbReference type="GO" id="GO:0008408">
    <property type="term" value="F:3'-5' exonuclease activity"/>
    <property type="evidence" value="ECO:0007669"/>
    <property type="project" value="InterPro"/>
</dbReference>
<dbReference type="Pfam" id="PF02768">
    <property type="entry name" value="DNA_pol3_beta_3"/>
    <property type="match status" value="1"/>
</dbReference>
<dbReference type="Pfam" id="PF00712">
    <property type="entry name" value="DNA_pol3_beta"/>
    <property type="match status" value="1"/>
</dbReference>
<evidence type="ECO:0000313" key="14">
    <source>
        <dbReference type="EMBL" id="AVP87506.1"/>
    </source>
</evidence>
<dbReference type="AlphaFoldDB" id="A0A2P1P8C4"/>
<proteinExistence type="inferred from homology"/>
<dbReference type="GO" id="GO:0003887">
    <property type="term" value="F:DNA-directed DNA polymerase activity"/>
    <property type="evidence" value="ECO:0007669"/>
    <property type="project" value="UniProtKB-UniRule"/>
</dbReference>
<keyword evidence="9" id="KW-0238">DNA-binding</keyword>
<keyword evidence="4 10" id="KW-0963">Cytoplasm</keyword>
<evidence type="ECO:0000256" key="7">
    <source>
        <dbReference type="ARBA" id="ARBA00022705"/>
    </source>
</evidence>
<keyword evidence="7 10" id="KW-0235">DNA replication</keyword>
<dbReference type="SUPFAM" id="SSF55979">
    <property type="entry name" value="DNA clamp"/>
    <property type="match status" value="3"/>
</dbReference>
<dbReference type="Proteomes" id="UP000241762">
    <property type="component" value="Chromosome"/>
</dbReference>
<organism evidence="14 15">
    <name type="scientific">Candidatus Phycorickettsia trachydisci</name>
    <dbReference type="NCBI Taxonomy" id="2115978"/>
    <lineage>
        <taxon>Bacteria</taxon>
        <taxon>Pseudomonadati</taxon>
        <taxon>Pseudomonadota</taxon>
        <taxon>Alphaproteobacteria</taxon>
        <taxon>Rickettsiales</taxon>
        <taxon>Rickettsiaceae</taxon>
        <taxon>Candidatus Phycorickettsia</taxon>
    </lineage>
</organism>
<keyword evidence="6 10" id="KW-0548">Nucleotidyltransferase</keyword>
<evidence type="ECO:0000259" key="13">
    <source>
        <dbReference type="Pfam" id="PF02768"/>
    </source>
</evidence>
<comment type="similarity">
    <text evidence="2 10">Belongs to the beta sliding clamp family.</text>
</comment>
<dbReference type="InterPro" id="IPR022634">
    <property type="entry name" value="DNA_polIII_beta_N"/>
</dbReference>
<evidence type="ECO:0000256" key="6">
    <source>
        <dbReference type="ARBA" id="ARBA00022695"/>
    </source>
</evidence>
<protein>
    <recommendedName>
        <fullName evidence="3 10">Beta sliding clamp</fullName>
    </recommendedName>
</protein>
<dbReference type="GO" id="GO:0006271">
    <property type="term" value="P:DNA strand elongation involved in DNA replication"/>
    <property type="evidence" value="ECO:0007669"/>
    <property type="project" value="TreeGrafter"/>
</dbReference>
<evidence type="ECO:0000256" key="4">
    <source>
        <dbReference type="ARBA" id="ARBA00022490"/>
    </source>
</evidence>
<evidence type="ECO:0000256" key="3">
    <source>
        <dbReference type="ARBA" id="ARBA00021035"/>
    </source>
</evidence>
<dbReference type="InterPro" id="IPR001001">
    <property type="entry name" value="DNA_polIII_beta"/>
</dbReference>
<dbReference type="Gene3D" id="3.70.10.10">
    <property type="match status" value="1"/>
</dbReference>
<comment type="subunit">
    <text evidence="10">Forms a ring-shaped head-to-tail homodimer around DNA.</text>
</comment>
<evidence type="ECO:0000256" key="10">
    <source>
        <dbReference type="PIRNR" id="PIRNR000804"/>
    </source>
</evidence>
<comment type="subcellular location">
    <subcellularLocation>
        <location evidence="1 10">Cytoplasm</location>
    </subcellularLocation>
</comment>
<dbReference type="PANTHER" id="PTHR30478">
    <property type="entry name" value="DNA POLYMERASE III SUBUNIT BETA"/>
    <property type="match status" value="1"/>
</dbReference>
<dbReference type="GO" id="GO:0003677">
    <property type="term" value="F:DNA binding"/>
    <property type="evidence" value="ECO:0007669"/>
    <property type="project" value="UniProtKB-UniRule"/>
</dbReference>
<evidence type="ECO:0000256" key="8">
    <source>
        <dbReference type="ARBA" id="ARBA00022932"/>
    </source>
</evidence>
<dbReference type="InterPro" id="IPR022635">
    <property type="entry name" value="DNA_polIII_beta_C"/>
</dbReference>
<dbReference type="PIRSF" id="PIRSF000804">
    <property type="entry name" value="DNA_pol_III_b"/>
    <property type="match status" value="1"/>
</dbReference>
<dbReference type="EMBL" id="CP027845">
    <property type="protein sequence ID" value="AVP87506.1"/>
    <property type="molecule type" value="Genomic_DNA"/>
</dbReference>
<name>A0A2P1P8C4_9RICK</name>
<dbReference type="InterPro" id="IPR022637">
    <property type="entry name" value="DNA_polIII_beta_cen"/>
</dbReference>
<dbReference type="PANTHER" id="PTHR30478:SF0">
    <property type="entry name" value="BETA SLIDING CLAMP"/>
    <property type="match status" value="1"/>
</dbReference>
<dbReference type="GO" id="GO:0005737">
    <property type="term" value="C:cytoplasm"/>
    <property type="evidence" value="ECO:0007669"/>
    <property type="project" value="UniProtKB-SubCell"/>
</dbReference>
<dbReference type="RefSeq" id="WP_106874366.1">
    <property type="nucleotide sequence ID" value="NZ_CP027845.1"/>
</dbReference>
<reference evidence="14 15" key="1">
    <citation type="submission" date="2018-03" db="EMBL/GenBank/DDBJ databases">
        <title>A gene transfer event suggests a long-term partnership between eustigmatophyte algae and a novel lineage of endosymbiotic bacteria.</title>
        <authorList>
            <person name="Yurchenko T."/>
            <person name="Sevcikova T."/>
            <person name="Pribyl P."/>
            <person name="El Karkouri K."/>
            <person name="Klimes V."/>
            <person name="Amaral R."/>
            <person name="Zbrankova V."/>
            <person name="Kim E."/>
            <person name="Raoult D."/>
            <person name="Santos L.M.A."/>
            <person name="Elias M."/>
        </authorList>
    </citation>
    <scope>NUCLEOTIDE SEQUENCE [LARGE SCALE GENOMIC DNA]</scope>
    <source>
        <strain evidence="14">CCALA 838</strain>
    </source>
</reference>
<comment type="function">
    <text evidence="10">Confers DNA tethering and processivity to DNA polymerases and other proteins. Acts as a clamp, forming a ring around DNA (a reaction catalyzed by the clamp-loading complex) which diffuses in an ATP-independent manner freely and bidirectionally along dsDNA. Initially characterized for its ability to contact the catalytic subunit of DNA polymerase III (Pol III), a complex, multichain enzyme responsible for most of the replicative synthesis in bacteria; Pol III exhibits 3'-5' exonuclease proofreading activity. The beta chain is required for initiation of replication as well as for processivity of DNA replication.</text>
</comment>
<keyword evidence="15" id="KW-1185">Reference proteome</keyword>
<dbReference type="CDD" id="cd00140">
    <property type="entry name" value="beta_clamp"/>
    <property type="match status" value="1"/>
</dbReference>
<gene>
    <name evidence="14" type="ORF">phytr_5630</name>
</gene>
<sequence>MFSSEAFDIEVSSKELASCLSAVTAVIEKRNVEQTLSCVKLFVSEDKLCIEATDGSIFIRQFLGAKIQNESLSLIVEGRILERMIRGLADEFIRILYIPESNELLLSSISFELRLIALSPNSFPTFPVITSPVSFEILSSDLFDLINCTDFSLSKDEIRYNINGIYIYGANNQIHAASTDNFRLSAFNLESKGVHNNFAMILPTKTVSFLKNLSSASSGQEILKVTLHHNIVQFSSPKMCIVSKLIDGSFPEYTSIIPKNNDNKLVIQKSHLASAIERIAFITDENSRAVKMSISEKEVEISAYTHSKGKAKQVIEHKFFKYKGEPLTIAFQPRYILDILSLIKQADAKVTIDLKSSSLPVLITSDQLPRCLFVIMLIKIT</sequence>